<comment type="catalytic activity">
    <reaction evidence="4">
        <text>an N-acyl-L-alpha-aminoacyl-tRNA + H2O = an N-acyl-L-amino acid + a tRNA + H(+)</text>
        <dbReference type="Rhea" id="RHEA:54448"/>
        <dbReference type="Rhea" id="RHEA-COMP:10123"/>
        <dbReference type="Rhea" id="RHEA-COMP:13883"/>
        <dbReference type="ChEBI" id="CHEBI:15377"/>
        <dbReference type="ChEBI" id="CHEBI:15378"/>
        <dbReference type="ChEBI" id="CHEBI:59874"/>
        <dbReference type="ChEBI" id="CHEBI:78442"/>
        <dbReference type="ChEBI" id="CHEBI:138191"/>
        <dbReference type="EC" id="3.1.1.29"/>
    </reaction>
</comment>
<dbReference type="PANTHER" id="PTHR12649">
    <property type="entry name" value="PEPTIDYL-TRNA HYDROLASE 2"/>
    <property type="match status" value="1"/>
</dbReference>
<organism evidence="6 7">
    <name type="scientific">Schizopora paradoxa</name>
    <dbReference type="NCBI Taxonomy" id="27342"/>
    <lineage>
        <taxon>Eukaryota</taxon>
        <taxon>Fungi</taxon>
        <taxon>Dikarya</taxon>
        <taxon>Basidiomycota</taxon>
        <taxon>Agaricomycotina</taxon>
        <taxon>Agaricomycetes</taxon>
        <taxon>Hymenochaetales</taxon>
        <taxon>Schizoporaceae</taxon>
        <taxon>Schizopora</taxon>
    </lineage>
</organism>
<evidence type="ECO:0000313" key="6">
    <source>
        <dbReference type="EMBL" id="KLO20552.1"/>
    </source>
</evidence>
<evidence type="ECO:0000256" key="2">
    <source>
        <dbReference type="ARBA" id="ARBA00022801"/>
    </source>
</evidence>
<evidence type="ECO:0000313" key="7">
    <source>
        <dbReference type="Proteomes" id="UP000053477"/>
    </source>
</evidence>
<dbReference type="InParanoid" id="A0A0H2S8I9"/>
<dbReference type="InterPro" id="IPR023476">
    <property type="entry name" value="Pep_tRNA_hydro_II_dom_sf"/>
</dbReference>
<evidence type="ECO:0000256" key="3">
    <source>
        <dbReference type="ARBA" id="ARBA00038050"/>
    </source>
</evidence>
<protein>
    <recommendedName>
        <fullName evidence="1">peptidyl-tRNA hydrolase</fullName>
        <ecNumber evidence="1">3.1.1.29</ecNumber>
    </recommendedName>
</protein>
<dbReference type="Gene3D" id="3.40.1490.10">
    <property type="entry name" value="Bit1"/>
    <property type="match status" value="1"/>
</dbReference>
<evidence type="ECO:0000256" key="5">
    <source>
        <dbReference type="SAM" id="MobiDB-lite"/>
    </source>
</evidence>
<accession>A0A0H2S8I9</accession>
<comment type="similarity">
    <text evidence="3">Belongs to the PTH2 family.</text>
</comment>
<proteinExistence type="inferred from homology"/>
<dbReference type="EMBL" id="KQ085882">
    <property type="protein sequence ID" value="KLO20552.1"/>
    <property type="molecule type" value="Genomic_DNA"/>
</dbReference>
<keyword evidence="2 6" id="KW-0378">Hydrolase</keyword>
<dbReference type="SUPFAM" id="SSF102462">
    <property type="entry name" value="Peptidyl-tRNA hydrolase II"/>
    <property type="match status" value="1"/>
</dbReference>
<evidence type="ECO:0000256" key="4">
    <source>
        <dbReference type="ARBA" id="ARBA00048707"/>
    </source>
</evidence>
<dbReference type="InterPro" id="IPR002833">
    <property type="entry name" value="PTH2"/>
</dbReference>
<dbReference type="OrthoDB" id="1733656at2759"/>
<evidence type="ECO:0000256" key="1">
    <source>
        <dbReference type="ARBA" id="ARBA00013260"/>
    </source>
</evidence>
<sequence length="184" mass="20024">MALDTAQLATQALVVLTSLYVGYRIGARPSSEEELEPEVAMDNAEEEPVPEEPIWDGDLAAIKAGMTDQCKMVLVVRTDLKMKAGDISCQCAKATLACYKTLQEKNPKLVRHWEITGQAKIALKGKSEEQLMELEAIAKSLNLCARSVSDEELTKNAEGSRTVLAIGPAPIKLVNEVTGELRLL</sequence>
<dbReference type="Proteomes" id="UP000053477">
    <property type="component" value="Unassembled WGS sequence"/>
</dbReference>
<dbReference type="GO" id="GO:0004045">
    <property type="term" value="F:peptidyl-tRNA hydrolase activity"/>
    <property type="evidence" value="ECO:0007669"/>
    <property type="project" value="UniProtKB-EC"/>
</dbReference>
<dbReference type="AlphaFoldDB" id="A0A0H2S8I9"/>
<dbReference type="STRING" id="27342.A0A0H2S8I9"/>
<dbReference type="NCBIfam" id="TIGR00283">
    <property type="entry name" value="arch_pth2"/>
    <property type="match status" value="1"/>
</dbReference>
<feature type="region of interest" description="Disordered" evidence="5">
    <location>
        <begin position="32"/>
        <end position="51"/>
    </location>
</feature>
<keyword evidence="7" id="KW-1185">Reference proteome</keyword>
<dbReference type="Pfam" id="PF01981">
    <property type="entry name" value="PTH2"/>
    <property type="match status" value="1"/>
</dbReference>
<dbReference type="EC" id="3.1.1.29" evidence="1"/>
<dbReference type="FunFam" id="3.40.1490.10:FF:000001">
    <property type="entry name" value="Peptidyl-tRNA hydrolase 2"/>
    <property type="match status" value="1"/>
</dbReference>
<name>A0A0H2S8I9_9AGAM</name>
<dbReference type="PANTHER" id="PTHR12649:SF11">
    <property type="entry name" value="PEPTIDYL-TRNA HYDROLASE 2, MITOCHONDRIAL"/>
    <property type="match status" value="1"/>
</dbReference>
<dbReference type="GO" id="GO:0005829">
    <property type="term" value="C:cytosol"/>
    <property type="evidence" value="ECO:0007669"/>
    <property type="project" value="TreeGrafter"/>
</dbReference>
<gene>
    <name evidence="6" type="ORF">SCHPADRAFT_934387</name>
</gene>
<reference evidence="6 7" key="1">
    <citation type="submission" date="2015-04" db="EMBL/GenBank/DDBJ databases">
        <title>Complete genome sequence of Schizopora paradoxa KUC8140, a cosmopolitan wood degrader in East Asia.</title>
        <authorList>
            <consortium name="DOE Joint Genome Institute"/>
            <person name="Min B."/>
            <person name="Park H."/>
            <person name="Jang Y."/>
            <person name="Kim J.-J."/>
            <person name="Kim K.H."/>
            <person name="Pangilinan J."/>
            <person name="Lipzen A."/>
            <person name="Riley R."/>
            <person name="Grigoriev I.V."/>
            <person name="Spatafora J.W."/>
            <person name="Choi I.-G."/>
        </authorList>
    </citation>
    <scope>NUCLEOTIDE SEQUENCE [LARGE SCALE GENOMIC DNA]</scope>
    <source>
        <strain evidence="6 7">KUC8140</strain>
    </source>
</reference>